<name>A0A0V1M5G2_9BILA</name>
<comment type="caution">
    <text evidence="1">The sequence shown here is derived from an EMBL/GenBank/DDBJ whole genome shotgun (WGS) entry which is preliminary data.</text>
</comment>
<dbReference type="Proteomes" id="UP000054843">
    <property type="component" value="Unassembled WGS sequence"/>
</dbReference>
<keyword evidence="2" id="KW-1185">Reference proteome</keyword>
<evidence type="ECO:0000313" key="2">
    <source>
        <dbReference type="Proteomes" id="UP000054843"/>
    </source>
</evidence>
<dbReference type="EMBL" id="JYDO01000217">
    <property type="protein sequence ID" value="KRZ66927.1"/>
    <property type="molecule type" value="Genomic_DNA"/>
</dbReference>
<organism evidence="1 2">
    <name type="scientific">Trichinella papuae</name>
    <dbReference type="NCBI Taxonomy" id="268474"/>
    <lineage>
        <taxon>Eukaryota</taxon>
        <taxon>Metazoa</taxon>
        <taxon>Ecdysozoa</taxon>
        <taxon>Nematoda</taxon>
        <taxon>Enoplea</taxon>
        <taxon>Dorylaimia</taxon>
        <taxon>Trichinellida</taxon>
        <taxon>Trichinellidae</taxon>
        <taxon>Trichinella</taxon>
    </lineage>
</organism>
<reference evidence="1 2" key="1">
    <citation type="submission" date="2015-01" db="EMBL/GenBank/DDBJ databases">
        <title>Evolution of Trichinella species and genotypes.</title>
        <authorList>
            <person name="Korhonen P.K."/>
            <person name="Edoardo P."/>
            <person name="Giuseppe L.R."/>
            <person name="Gasser R.B."/>
        </authorList>
    </citation>
    <scope>NUCLEOTIDE SEQUENCE [LARGE SCALE GENOMIC DNA]</scope>
    <source>
        <strain evidence="1">ISS1980</strain>
    </source>
</reference>
<proteinExistence type="predicted"/>
<protein>
    <submittedName>
        <fullName evidence="1">Uncharacterized protein</fullName>
    </submittedName>
</protein>
<accession>A0A0V1M5G2</accession>
<dbReference type="OrthoDB" id="10326649at2759"/>
<evidence type="ECO:0000313" key="1">
    <source>
        <dbReference type="EMBL" id="KRZ66927.1"/>
    </source>
</evidence>
<dbReference type="AlphaFoldDB" id="A0A0V1M5G2"/>
<gene>
    <name evidence="1" type="ORF">T10_1242</name>
</gene>
<sequence length="101" mass="11566">MFKVSIRRKFSFSLVFFVIFTYDNSELRFVSNSCGGLLLVFEGRAYKLKHTPQTEKILCGCSKEYSQCTTCIKIRCRGAMCINLEVTDAISKKDHVDSSFQ</sequence>